<keyword evidence="1" id="KW-0472">Membrane</keyword>
<keyword evidence="1" id="KW-1133">Transmembrane helix</keyword>
<keyword evidence="3" id="KW-1185">Reference proteome</keyword>
<feature type="transmembrane region" description="Helical" evidence="1">
    <location>
        <begin position="60"/>
        <end position="83"/>
    </location>
</feature>
<evidence type="ECO:0000313" key="3">
    <source>
        <dbReference type="Proteomes" id="UP001240639"/>
    </source>
</evidence>
<feature type="transmembrane region" description="Helical" evidence="1">
    <location>
        <begin position="95"/>
        <end position="113"/>
    </location>
</feature>
<proteinExistence type="predicted"/>
<feature type="transmembrane region" description="Helical" evidence="1">
    <location>
        <begin position="34"/>
        <end position="53"/>
    </location>
</feature>
<reference evidence="2 3" key="1">
    <citation type="submission" date="2023-08" db="EMBL/GenBank/DDBJ databases">
        <title>genomic of G39.</title>
        <authorList>
            <person name="Wang Y."/>
        </authorList>
    </citation>
    <scope>NUCLEOTIDE SEQUENCE [LARGE SCALE GENOMIC DNA]</scope>
    <source>
        <strain evidence="2 3">G39</strain>
    </source>
</reference>
<evidence type="ECO:0000313" key="2">
    <source>
        <dbReference type="EMBL" id="MDP4574157.1"/>
    </source>
</evidence>
<comment type="caution">
    <text evidence="2">The sequence shown here is derived from an EMBL/GenBank/DDBJ whole genome shotgun (WGS) entry which is preliminary data.</text>
</comment>
<evidence type="ECO:0000256" key="1">
    <source>
        <dbReference type="SAM" id="Phobius"/>
    </source>
</evidence>
<dbReference type="EMBL" id="JAVAIM010000001">
    <property type="protein sequence ID" value="MDP4574157.1"/>
    <property type="molecule type" value="Genomic_DNA"/>
</dbReference>
<gene>
    <name evidence="2" type="ORF">Q9K02_03265</name>
</gene>
<keyword evidence="1" id="KW-0812">Transmembrane</keyword>
<protein>
    <recommendedName>
        <fullName evidence="4">SPW repeat-containing protein</fullName>
    </recommendedName>
</protein>
<organism evidence="2 3">
    <name type="scientific">Qipengyuania profundimaris</name>
    <dbReference type="NCBI Taxonomy" id="3067652"/>
    <lineage>
        <taxon>Bacteria</taxon>
        <taxon>Pseudomonadati</taxon>
        <taxon>Pseudomonadota</taxon>
        <taxon>Alphaproteobacteria</taxon>
        <taxon>Sphingomonadales</taxon>
        <taxon>Erythrobacteraceae</taxon>
        <taxon>Qipengyuania</taxon>
    </lineage>
</organism>
<sequence length="116" mass="12167">MKGFAIGCGLALAILFSAIGYVMSIPEAGVAYSWPLWAGLASMIGLPAGYASLVQTPAPWQFGLIGFAVMLAVLVALALPFLSNPDLQAAHGGRMIVWGVLWSVAAFPFIRTASKR</sequence>
<dbReference type="RefSeq" id="WP_305931600.1">
    <property type="nucleotide sequence ID" value="NZ_JAVAIM010000001.1"/>
</dbReference>
<dbReference type="Proteomes" id="UP001240639">
    <property type="component" value="Unassembled WGS sequence"/>
</dbReference>
<accession>A0ABT9HMS7</accession>
<name>A0ABT9HMS7_9SPHN</name>
<evidence type="ECO:0008006" key="4">
    <source>
        <dbReference type="Google" id="ProtNLM"/>
    </source>
</evidence>